<keyword evidence="1" id="KW-0812">Transmembrane</keyword>
<organism evidence="2 3">
    <name type="scientific">Portibacter lacus</name>
    <dbReference type="NCBI Taxonomy" id="1099794"/>
    <lineage>
        <taxon>Bacteria</taxon>
        <taxon>Pseudomonadati</taxon>
        <taxon>Bacteroidota</taxon>
        <taxon>Saprospiria</taxon>
        <taxon>Saprospirales</taxon>
        <taxon>Haliscomenobacteraceae</taxon>
        <taxon>Portibacter</taxon>
    </lineage>
</organism>
<keyword evidence="3" id="KW-1185">Reference proteome</keyword>
<name>A0AA37STS1_9BACT</name>
<sequence>MATNVSSISIVEAVELISIVTACALEFTLKQSIKSRKLINREMFILGFKAVILLGILG</sequence>
<dbReference type="AlphaFoldDB" id="A0AA37STS1"/>
<comment type="caution">
    <text evidence="2">The sequence shown here is derived from an EMBL/GenBank/DDBJ whole genome shotgun (WGS) entry which is preliminary data.</text>
</comment>
<evidence type="ECO:0000313" key="3">
    <source>
        <dbReference type="Proteomes" id="UP001156666"/>
    </source>
</evidence>
<gene>
    <name evidence="2" type="ORF">GCM10007940_40650</name>
</gene>
<dbReference type="Proteomes" id="UP001156666">
    <property type="component" value="Unassembled WGS sequence"/>
</dbReference>
<keyword evidence="1" id="KW-1133">Transmembrane helix</keyword>
<reference evidence="2" key="1">
    <citation type="journal article" date="2014" name="Int. J. Syst. Evol. Microbiol.">
        <title>Complete genome sequence of Corynebacterium casei LMG S-19264T (=DSM 44701T), isolated from a smear-ripened cheese.</title>
        <authorList>
            <consortium name="US DOE Joint Genome Institute (JGI-PGF)"/>
            <person name="Walter F."/>
            <person name="Albersmeier A."/>
            <person name="Kalinowski J."/>
            <person name="Ruckert C."/>
        </authorList>
    </citation>
    <scope>NUCLEOTIDE SEQUENCE</scope>
    <source>
        <strain evidence="2">NBRC 108769</strain>
    </source>
</reference>
<dbReference type="EMBL" id="BSOH01000027">
    <property type="protein sequence ID" value="GLR19449.1"/>
    <property type="molecule type" value="Genomic_DNA"/>
</dbReference>
<proteinExistence type="predicted"/>
<reference evidence="2" key="2">
    <citation type="submission" date="2023-01" db="EMBL/GenBank/DDBJ databases">
        <title>Draft genome sequence of Portibacter lacus strain NBRC 108769.</title>
        <authorList>
            <person name="Sun Q."/>
            <person name="Mori K."/>
        </authorList>
    </citation>
    <scope>NUCLEOTIDE SEQUENCE</scope>
    <source>
        <strain evidence="2">NBRC 108769</strain>
    </source>
</reference>
<accession>A0AA37STS1</accession>
<evidence type="ECO:0000313" key="2">
    <source>
        <dbReference type="EMBL" id="GLR19449.1"/>
    </source>
</evidence>
<evidence type="ECO:0000256" key="1">
    <source>
        <dbReference type="SAM" id="Phobius"/>
    </source>
</evidence>
<feature type="transmembrane region" description="Helical" evidence="1">
    <location>
        <begin position="39"/>
        <end position="57"/>
    </location>
</feature>
<protein>
    <submittedName>
        <fullName evidence="2">Uncharacterized protein</fullName>
    </submittedName>
</protein>
<keyword evidence="1" id="KW-0472">Membrane</keyword>